<evidence type="ECO:0000313" key="4">
    <source>
        <dbReference type="EMBL" id="AQA09206.1"/>
    </source>
</evidence>
<keyword evidence="5" id="KW-1185">Reference proteome</keyword>
<reference evidence="4 5" key="1">
    <citation type="journal article" date="2017" name="J. Biotechnol.">
        <title>The complete genome sequence of Streptomyces autolyticus CGMCC 0516, the producer of geldanamycin, autolytimycin, reblastatin and elaiophylin.</title>
        <authorList>
            <person name="Yin M."/>
            <person name="Jiang M."/>
            <person name="Ren Z."/>
            <person name="Dong Y."/>
            <person name="Lu T."/>
        </authorList>
    </citation>
    <scope>NUCLEOTIDE SEQUENCE [LARGE SCALE GENOMIC DNA]</scope>
    <source>
        <strain evidence="4 5">CGMCC0516</strain>
    </source>
</reference>
<evidence type="ECO:0000256" key="1">
    <source>
        <dbReference type="ARBA" id="ARBA00022679"/>
    </source>
</evidence>
<evidence type="ECO:0000259" key="3">
    <source>
        <dbReference type="Pfam" id="PF00534"/>
    </source>
</evidence>
<dbReference type="InterPro" id="IPR001296">
    <property type="entry name" value="Glyco_trans_1"/>
</dbReference>
<accession>A0ABN4W182</accession>
<gene>
    <name evidence="4" type="ORF">BV401_00410</name>
</gene>
<organism evidence="4 5">
    <name type="scientific">Streptomyces autolyticus</name>
    <dbReference type="NCBI Taxonomy" id="75293"/>
    <lineage>
        <taxon>Bacteria</taxon>
        <taxon>Bacillati</taxon>
        <taxon>Actinomycetota</taxon>
        <taxon>Actinomycetes</taxon>
        <taxon>Kitasatosporales</taxon>
        <taxon>Streptomycetaceae</taxon>
        <taxon>Streptomyces</taxon>
    </lineage>
</organism>
<keyword evidence="1" id="KW-0808">Transferase</keyword>
<sequence>MGGRRFRPSVRLVTSGSAGTCWFDLACVRVEKRGDVVRCTESGCGGADGEIGWRNHEELPTGLSCADLMVAPAVGAPFGMVYLEAMACGTPPIATTTDGPARTIKATGTHATGWLVAPDDLAHTRVRLAPAHAFQRTVPRANRQAPEPDNPLSSATAPVTHPHDGPVTSAPRSWRAAWSCTHPHILLTARAPPRWVLPTVDSSSSTGSGMDVP</sequence>
<dbReference type="Pfam" id="PF00534">
    <property type="entry name" value="Glycos_transf_1"/>
    <property type="match status" value="1"/>
</dbReference>
<dbReference type="Proteomes" id="UP000187851">
    <property type="component" value="Chromosome"/>
</dbReference>
<dbReference type="EMBL" id="CP019458">
    <property type="protein sequence ID" value="AQA09206.1"/>
    <property type="molecule type" value="Genomic_DNA"/>
</dbReference>
<feature type="domain" description="Glycosyl transferase family 1" evidence="3">
    <location>
        <begin position="51"/>
        <end position="120"/>
    </location>
</feature>
<evidence type="ECO:0000256" key="2">
    <source>
        <dbReference type="SAM" id="MobiDB-lite"/>
    </source>
</evidence>
<dbReference type="SUPFAM" id="SSF53756">
    <property type="entry name" value="UDP-Glycosyltransferase/glycogen phosphorylase"/>
    <property type="match status" value="1"/>
</dbReference>
<evidence type="ECO:0000313" key="5">
    <source>
        <dbReference type="Proteomes" id="UP000187851"/>
    </source>
</evidence>
<dbReference type="Gene3D" id="3.40.50.2000">
    <property type="entry name" value="Glycogen Phosphorylase B"/>
    <property type="match status" value="1"/>
</dbReference>
<proteinExistence type="predicted"/>
<name>A0ABN4W182_9ACTN</name>
<feature type="region of interest" description="Disordered" evidence="2">
    <location>
        <begin position="138"/>
        <end position="171"/>
    </location>
</feature>
<protein>
    <recommendedName>
        <fullName evidence="3">Glycosyl transferase family 1 domain-containing protein</fullName>
    </recommendedName>
</protein>